<proteinExistence type="inferred from homology"/>
<feature type="compositionally biased region" description="Polar residues" evidence="5">
    <location>
        <begin position="300"/>
        <end position="315"/>
    </location>
</feature>
<dbReference type="EMBL" id="CP119879">
    <property type="protein sequence ID" value="WFD35379.1"/>
    <property type="molecule type" value="Genomic_DNA"/>
</dbReference>
<gene>
    <name evidence="7" type="ORF">MCUN1_002233</name>
</gene>
<evidence type="ECO:0000256" key="4">
    <source>
        <dbReference type="ARBA" id="ARBA00022833"/>
    </source>
</evidence>
<evidence type="ECO:0000256" key="5">
    <source>
        <dbReference type="SAM" id="MobiDB-lite"/>
    </source>
</evidence>
<keyword evidence="2" id="KW-0479">Metal-binding</keyword>
<evidence type="ECO:0000256" key="3">
    <source>
        <dbReference type="ARBA" id="ARBA00022771"/>
    </source>
</evidence>
<dbReference type="Gene3D" id="1.10.10.2030">
    <property type="entry name" value="DNA/RNA-binding protein Kin17, conserved domain"/>
    <property type="match status" value="1"/>
</dbReference>
<keyword evidence="8" id="KW-1185">Reference proteome</keyword>
<dbReference type="InterPro" id="IPR036236">
    <property type="entry name" value="Znf_C2H2_sf"/>
</dbReference>
<comment type="similarity">
    <text evidence="1">Belongs to the KIN17 family.</text>
</comment>
<dbReference type="Pfam" id="PF10357">
    <property type="entry name" value="WH_KIN17"/>
    <property type="match status" value="1"/>
</dbReference>
<evidence type="ECO:0000256" key="2">
    <source>
        <dbReference type="ARBA" id="ARBA00022723"/>
    </source>
</evidence>
<sequence length="374" mass="41091">MGRAEAGTPKAISNAMKARGLTRLRWYCQVCSKACRDANGYKLHIESESHMRQLAAVAGDEGQRAGKMIHDFSSQFQREFVSLLSRRFGTRRVLANQVYQEYIRERHHLHMNATRWVSLSEFVKHLGRSGIAKVESSDLGWFIQWIDTSTTALARQDALRKLERAKVDDEQRTRKLIEEQIRRASELENPDAVAKSHETEERRAEGFQRNTSAPVRLSLAGGKEPHNAAGGAPESASSAAPAPTGASDGVDKADAHAVAPAAATDTNASTSAQAAPLAQAPADLHAPAQLKVNPLRVNPLKSNPLKSNPLKTNPLKSAEKPSAPKRPPPTHIGAAERIIMEEQAARERRKRGPEVYTSSEYGPVKNPTIKRSRF</sequence>
<dbReference type="FunFam" id="1.10.10.2030:FF:000001">
    <property type="entry name" value="DNA/RNA-binding protein KIN17, putative"/>
    <property type="match status" value="1"/>
</dbReference>
<feature type="compositionally biased region" description="Basic and acidic residues" evidence="5">
    <location>
        <begin position="194"/>
        <end position="206"/>
    </location>
</feature>
<feature type="compositionally biased region" description="Low complexity" evidence="5">
    <location>
        <begin position="228"/>
        <end position="247"/>
    </location>
</feature>
<dbReference type="GO" id="GO:0006974">
    <property type="term" value="P:DNA damage response"/>
    <property type="evidence" value="ECO:0007669"/>
    <property type="project" value="TreeGrafter"/>
</dbReference>
<dbReference type="PANTHER" id="PTHR12805:SF0">
    <property type="entry name" value="DNA_RNA-BINDING PROTEIN KIN17"/>
    <property type="match status" value="1"/>
</dbReference>
<keyword evidence="3" id="KW-0863">Zinc-finger</keyword>
<protein>
    <recommendedName>
        <fullName evidence="6">C2H2-type domain-containing protein</fullName>
    </recommendedName>
</protein>
<feature type="domain" description="C2H2-type" evidence="6">
    <location>
        <begin position="28"/>
        <end position="50"/>
    </location>
</feature>
<dbReference type="InterPro" id="IPR019447">
    <property type="entry name" value="DNA/RNA-bd_Kin17_WH-like_dom"/>
</dbReference>
<dbReference type="PROSITE" id="PS00028">
    <property type="entry name" value="ZINC_FINGER_C2H2_1"/>
    <property type="match status" value="1"/>
</dbReference>
<feature type="region of interest" description="Disordered" evidence="5">
    <location>
        <begin position="181"/>
        <end position="278"/>
    </location>
</feature>
<keyword evidence="4" id="KW-0862">Zinc</keyword>
<reference evidence="7" key="1">
    <citation type="submission" date="2023-03" db="EMBL/GenBank/DDBJ databases">
        <title>Mating type loci evolution in Malassezia.</title>
        <authorList>
            <person name="Coelho M.A."/>
        </authorList>
    </citation>
    <scope>NUCLEOTIDE SEQUENCE</scope>
    <source>
        <strain evidence="7">CBS 11721</strain>
    </source>
</reference>
<organism evidence="7 8">
    <name type="scientific">Malassezia cuniculi</name>
    <dbReference type="NCBI Taxonomy" id="948313"/>
    <lineage>
        <taxon>Eukaryota</taxon>
        <taxon>Fungi</taxon>
        <taxon>Dikarya</taxon>
        <taxon>Basidiomycota</taxon>
        <taxon>Ustilaginomycotina</taxon>
        <taxon>Malasseziomycetes</taxon>
        <taxon>Malasseziales</taxon>
        <taxon>Malasseziaceae</taxon>
        <taxon>Malassezia</taxon>
    </lineage>
</organism>
<feature type="compositionally biased region" description="Low complexity" evidence="5">
    <location>
        <begin position="256"/>
        <end position="278"/>
    </location>
</feature>
<name>A0AAF0EUI6_9BASI</name>
<dbReference type="InterPro" id="IPR037321">
    <property type="entry name" value="KIN17-like"/>
</dbReference>
<dbReference type="GO" id="GO:0005634">
    <property type="term" value="C:nucleus"/>
    <property type="evidence" value="ECO:0007669"/>
    <property type="project" value="TreeGrafter"/>
</dbReference>
<dbReference type="Pfam" id="PF25095">
    <property type="entry name" value="C2H2-zf_KIN17"/>
    <property type="match status" value="1"/>
</dbReference>
<dbReference type="InterPro" id="IPR013087">
    <property type="entry name" value="Znf_C2H2_type"/>
</dbReference>
<dbReference type="GO" id="GO:0003690">
    <property type="term" value="F:double-stranded DNA binding"/>
    <property type="evidence" value="ECO:0007669"/>
    <property type="project" value="TreeGrafter"/>
</dbReference>
<evidence type="ECO:0000259" key="6">
    <source>
        <dbReference type="PROSITE" id="PS00028"/>
    </source>
</evidence>
<dbReference type="GO" id="GO:0006260">
    <property type="term" value="P:DNA replication"/>
    <property type="evidence" value="ECO:0007669"/>
    <property type="project" value="TreeGrafter"/>
</dbReference>
<dbReference type="InterPro" id="IPR056767">
    <property type="entry name" value="C2H2-Znf_KIN17"/>
</dbReference>
<dbReference type="AlphaFoldDB" id="A0AAF0EUI6"/>
<evidence type="ECO:0000313" key="7">
    <source>
        <dbReference type="EMBL" id="WFD35379.1"/>
    </source>
</evidence>
<dbReference type="PANTHER" id="PTHR12805">
    <property type="entry name" value="KIN17 KIN, ANTIGENIC DETERMINANT OF RECA PROTEIN HOMOLOG"/>
    <property type="match status" value="1"/>
</dbReference>
<feature type="region of interest" description="Disordered" evidence="5">
    <location>
        <begin position="298"/>
        <end position="374"/>
    </location>
</feature>
<evidence type="ECO:0000256" key="1">
    <source>
        <dbReference type="ARBA" id="ARBA00008517"/>
    </source>
</evidence>
<dbReference type="InterPro" id="IPR038254">
    <property type="entry name" value="KIN17_WH-like_sf"/>
</dbReference>
<dbReference type="GO" id="GO:0008270">
    <property type="term" value="F:zinc ion binding"/>
    <property type="evidence" value="ECO:0007669"/>
    <property type="project" value="UniProtKB-KW"/>
</dbReference>
<accession>A0AAF0EUI6</accession>
<dbReference type="SUPFAM" id="SSF57667">
    <property type="entry name" value="beta-beta-alpha zinc fingers"/>
    <property type="match status" value="1"/>
</dbReference>
<dbReference type="SMART" id="SM01253">
    <property type="entry name" value="Kin17_mid"/>
    <property type="match status" value="1"/>
</dbReference>
<evidence type="ECO:0000313" key="8">
    <source>
        <dbReference type="Proteomes" id="UP001219933"/>
    </source>
</evidence>
<dbReference type="Proteomes" id="UP001219933">
    <property type="component" value="Chromosome 3"/>
</dbReference>